<dbReference type="Proteomes" id="UP000028990">
    <property type="component" value="Unassembled WGS sequence"/>
</dbReference>
<dbReference type="OMA" id="LIVWTHW"/>
<gene>
    <name evidence="13" type="ORF">H920_05205</name>
</gene>
<proteinExistence type="inferred from homology"/>
<keyword evidence="6 12" id="KW-1133">Transmembrane helix</keyword>
<evidence type="ECO:0000256" key="10">
    <source>
        <dbReference type="ARBA" id="ARBA00023224"/>
    </source>
</evidence>
<dbReference type="PANTHER" id="PTHR11394:SF71">
    <property type="entry name" value="TASTE RECEPTOR TYPE 2 MEMBER 143"/>
    <property type="match status" value="1"/>
</dbReference>
<evidence type="ECO:0000313" key="13">
    <source>
        <dbReference type="EMBL" id="KFO33403.1"/>
    </source>
</evidence>
<dbReference type="GO" id="GO:0016020">
    <property type="term" value="C:membrane"/>
    <property type="evidence" value="ECO:0007669"/>
    <property type="project" value="UniProtKB-SubCell"/>
</dbReference>
<organism evidence="13 14">
    <name type="scientific">Fukomys damarensis</name>
    <name type="common">Damaraland mole rat</name>
    <name type="synonym">Cryptomys damarensis</name>
    <dbReference type="NCBI Taxonomy" id="885580"/>
    <lineage>
        <taxon>Eukaryota</taxon>
        <taxon>Metazoa</taxon>
        <taxon>Chordata</taxon>
        <taxon>Craniata</taxon>
        <taxon>Vertebrata</taxon>
        <taxon>Euteleostomi</taxon>
        <taxon>Mammalia</taxon>
        <taxon>Eutheria</taxon>
        <taxon>Euarchontoglires</taxon>
        <taxon>Glires</taxon>
        <taxon>Rodentia</taxon>
        <taxon>Hystricomorpha</taxon>
        <taxon>Bathyergidae</taxon>
        <taxon>Fukomys</taxon>
    </lineage>
</organism>
<dbReference type="Pfam" id="PF05296">
    <property type="entry name" value="TAS2R"/>
    <property type="match status" value="1"/>
</dbReference>
<sequence length="66" mass="7608">MCFTPILLFPVSNILLMFSLYQHVEQMRGCMPGPHDPSTEAYTMALKSLTFLFIFYILHVLSLIIL</sequence>
<dbReference type="GO" id="GO:0004930">
    <property type="term" value="F:G protein-coupled receptor activity"/>
    <property type="evidence" value="ECO:0007669"/>
    <property type="project" value="UniProtKB-KW"/>
</dbReference>
<dbReference type="InterPro" id="IPR007960">
    <property type="entry name" value="TAS2R"/>
</dbReference>
<protein>
    <submittedName>
        <fullName evidence="13">Taste receptor type 2 member 143</fullName>
    </submittedName>
</protein>
<keyword evidence="7" id="KW-0297">G-protein coupled receptor</keyword>
<evidence type="ECO:0000256" key="6">
    <source>
        <dbReference type="ARBA" id="ARBA00022989"/>
    </source>
</evidence>
<name>A0A091DSE5_FUKDA</name>
<dbReference type="AlphaFoldDB" id="A0A091DSE5"/>
<dbReference type="EMBL" id="KN122093">
    <property type="protein sequence ID" value="KFO33403.1"/>
    <property type="molecule type" value="Genomic_DNA"/>
</dbReference>
<keyword evidence="5 12" id="KW-0812">Transmembrane</keyword>
<keyword evidence="3" id="KW-0919">Taste</keyword>
<comment type="similarity">
    <text evidence="2 11">Belongs to the G-protein coupled receptor T2R family.</text>
</comment>
<accession>A0A091DSE5</accession>
<feature type="transmembrane region" description="Helical" evidence="12">
    <location>
        <begin position="45"/>
        <end position="65"/>
    </location>
</feature>
<comment type="subcellular location">
    <subcellularLocation>
        <location evidence="1">Membrane</location>
        <topology evidence="1">Multi-pass membrane protein</topology>
    </subcellularLocation>
</comment>
<keyword evidence="10" id="KW-0807">Transducer</keyword>
<dbReference type="PANTHER" id="PTHR11394">
    <property type="entry name" value="TASTE RECEPTOR TYPE 2"/>
    <property type="match status" value="1"/>
</dbReference>
<dbReference type="GO" id="GO:0033038">
    <property type="term" value="F:bitter taste receptor activity"/>
    <property type="evidence" value="ECO:0007669"/>
    <property type="project" value="InterPro"/>
</dbReference>
<evidence type="ECO:0000256" key="3">
    <source>
        <dbReference type="ARBA" id="ARBA00022480"/>
    </source>
</evidence>
<evidence type="ECO:0000256" key="2">
    <source>
        <dbReference type="ARBA" id="ARBA00007376"/>
    </source>
</evidence>
<dbReference type="eggNOG" id="ENOG502S2SI">
    <property type="taxonomic scope" value="Eukaryota"/>
</dbReference>
<keyword evidence="4" id="KW-0716">Sensory transduction</keyword>
<evidence type="ECO:0000256" key="7">
    <source>
        <dbReference type="ARBA" id="ARBA00023040"/>
    </source>
</evidence>
<evidence type="ECO:0000256" key="4">
    <source>
        <dbReference type="ARBA" id="ARBA00022606"/>
    </source>
</evidence>
<evidence type="ECO:0000256" key="9">
    <source>
        <dbReference type="ARBA" id="ARBA00023170"/>
    </source>
</evidence>
<keyword evidence="14" id="KW-1185">Reference proteome</keyword>
<evidence type="ECO:0000256" key="8">
    <source>
        <dbReference type="ARBA" id="ARBA00023136"/>
    </source>
</evidence>
<feature type="transmembrane region" description="Helical" evidence="12">
    <location>
        <begin position="6"/>
        <end position="24"/>
    </location>
</feature>
<keyword evidence="8 12" id="KW-0472">Membrane</keyword>
<evidence type="ECO:0000256" key="5">
    <source>
        <dbReference type="ARBA" id="ARBA00022692"/>
    </source>
</evidence>
<evidence type="ECO:0000256" key="1">
    <source>
        <dbReference type="ARBA" id="ARBA00004141"/>
    </source>
</evidence>
<evidence type="ECO:0000256" key="11">
    <source>
        <dbReference type="RuleBase" id="RU004423"/>
    </source>
</evidence>
<reference evidence="13 14" key="1">
    <citation type="submission" date="2013-11" db="EMBL/GenBank/DDBJ databases">
        <title>The Damaraland mole rat (Fukomys damarensis) genome and evolution of African mole rats.</title>
        <authorList>
            <person name="Gladyshev V.N."/>
            <person name="Fang X."/>
        </authorList>
    </citation>
    <scope>NUCLEOTIDE SEQUENCE [LARGE SCALE GENOMIC DNA]</scope>
    <source>
        <tissue evidence="13">Liver</tissue>
    </source>
</reference>
<evidence type="ECO:0000313" key="14">
    <source>
        <dbReference type="Proteomes" id="UP000028990"/>
    </source>
</evidence>
<keyword evidence="9 13" id="KW-0675">Receptor</keyword>
<evidence type="ECO:0000256" key="12">
    <source>
        <dbReference type="SAM" id="Phobius"/>
    </source>
</evidence>